<dbReference type="AlphaFoldDB" id="A0A9W8GGJ8"/>
<evidence type="ECO:0000259" key="2">
    <source>
        <dbReference type="Pfam" id="PF13926"/>
    </source>
</evidence>
<evidence type="ECO:0000313" key="3">
    <source>
        <dbReference type="EMBL" id="KAJ2683042.1"/>
    </source>
</evidence>
<accession>A0A9W8GGJ8</accession>
<proteinExistence type="predicted"/>
<comment type="caution">
    <text evidence="3">The sequence shown here is derived from an EMBL/GenBank/DDBJ whole genome shotgun (WGS) entry which is preliminary data.</text>
</comment>
<feature type="region of interest" description="Disordered" evidence="1">
    <location>
        <begin position="390"/>
        <end position="419"/>
    </location>
</feature>
<dbReference type="GO" id="GO:0005634">
    <property type="term" value="C:nucleus"/>
    <property type="evidence" value="ECO:0007669"/>
    <property type="project" value="TreeGrafter"/>
</dbReference>
<feature type="compositionally biased region" description="Basic and acidic residues" evidence="1">
    <location>
        <begin position="113"/>
        <end position="123"/>
    </location>
</feature>
<feature type="compositionally biased region" description="Polar residues" evidence="1">
    <location>
        <begin position="131"/>
        <end position="144"/>
    </location>
</feature>
<feature type="compositionally biased region" description="Basic and acidic residues" evidence="1">
    <location>
        <begin position="78"/>
        <end position="88"/>
    </location>
</feature>
<name>A0A9W8GGJ8_9FUNG</name>
<reference evidence="3" key="1">
    <citation type="submission" date="2022-07" db="EMBL/GenBank/DDBJ databases">
        <title>Phylogenomic reconstructions and comparative analyses of Kickxellomycotina fungi.</title>
        <authorList>
            <person name="Reynolds N.K."/>
            <person name="Stajich J.E."/>
            <person name="Barry K."/>
            <person name="Grigoriev I.V."/>
            <person name="Crous P."/>
            <person name="Smith M.E."/>
        </authorList>
    </citation>
    <scope>NUCLEOTIDE SEQUENCE</scope>
    <source>
        <strain evidence="3">CBS 109367</strain>
    </source>
</reference>
<dbReference type="EMBL" id="JANBTX010000330">
    <property type="protein sequence ID" value="KAJ2683042.1"/>
    <property type="molecule type" value="Genomic_DNA"/>
</dbReference>
<feature type="region of interest" description="Disordered" evidence="1">
    <location>
        <begin position="1"/>
        <end position="209"/>
    </location>
</feature>
<dbReference type="PANTHER" id="PTHR14689">
    <property type="entry name" value="PHORBOL-ESTER_DAG-TYPE DOMAIN-CONTAINING PROTEIN"/>
    <property type="match status" value="1"/>
</dbReference>
<feature type="compositionally biased region" description="Low complexity" evidence="1">
    <location>
        <begin position="29"/>
        <end position="41"/>
    </location>
</feature>
<gene>
    <name evidence="3" type="ORF">IWW39_005718</name>
</gene>
<feature type="compositionally biased region" description="Basic residues" evidence="1">
    <location>
        <begin position="181"/>
        <end position="194"/>
    </location>
</feature>
<dbReference type="OrthoDB" id="21499at2759"/>
<dbReference type="Proteomes" id="UP001151516">
    <property type="component" value="Unassembled WGS sequence"/>
</dbReference>
<dbReference type="InterPro" id="IPR025451">
    <property type="entry name" value="DUF4211"/>
</dbReference>
<feature type="region of interest" description="Disordered" evidence="1">
    <location>
        <begin position="240"/>
        <end position="282"/>
    </location>
</feature>
<feature type="region of interest" description="Disordered" evidence="1">
    <location>
        <begin position="336"/>
        <end position="368"/>
    </location>
</feature>
<dbReference type="PANTHER" id="PTHR14689:SF0">
    <property type="entry name" value="COILED-COIL DOMAIN-CONTAINING PROTEIN 82"/>
    <property type="match status" value="1"/>
</dbReference>
<feature type="region of interest" description="Disordered" evidence="1">
    <location>
        <begin position="543"/>
        <end position="562"/>
    </location>
</feature>
<organism evidence="3 4">
    <name type="scientific">Coemansia spiralis</name>
    <dbReference type="NCBI Taxonomy" id="417178"/>
    <lineage>
        <taxon>Eukaryota</taxon>
        <taxon>Fungi</taxon>
        <taxon>Fungi incertae sedis</taxon>
        <taxon>Zoopagomycota</taxon>
        <taxon>Kickxellomycotina</taxon>
        <taxon>Kickxellomycetes</taxon>
        <taxon>Kickxellales</taxon>
        <taxon>Kickxellaceae</taxon>
        <taxon>Coemansia</taxon>
    </lineage>
</organism>
<keyword evidence="4" id="KW-1185">Reference proteome</keyword>
<evidence type="ECO:0000256" key="1">
    <source>
        <dbReference type="SAM" id="MobiDB-lite"/>
    </source>
</evidence>
<feature type="domain" description="DUF4211" evidence="2">
    <location>
        <begin position="378"/>
        <end position="540"/>
    </location>
</feature>
<dbReference type="Pfam" id="PF13926">
    <property type="entry name" value="DUF4211"/>
    <property type="match status" value="1"/>
</dbReference>
<evidence type="ECO:0000313" key="4">
    <source>
        <dbReference type="Proteomes" id="UP001151516"/>
    </source>
</evidence>
<protein>
    <recommendedName>
        <fullName evidence="2">DUF4211 domain-containing protein</fullName>
    </recommendedName>
</protein>
<sequence>MTGHALADPAASEPVALSDSDSETKREQAIASAQQVAAISAMFDDSDGEPDANSKGSVATVKEHDSQLLTNNQPSADDEIHVHSRPEDADQTPTPQMDFMDEESARNYQRILENSKRERAERRRTFRASGSIRNNDTSPTTTALQDAGPVLATNRLSPPTKEPSVSTDELPDDPLADNARPPRHTTPSKRKRLAPLRICDSEASDDSEVLDEHRILDQRLRTKPKLSSAMPNRFQQARLNMERETYASDSDNDDQSSIGAYESEDGAGAVVDPLDTDSESERVFGNSVMVIRGSSDEEEDAIVDSVEPRPLYTRVAGSSKDDKKRLDTFISQFEAGRRKQMQRKLSRKSELGHPQQKSPGGAPKIKGYSQDLDDDIADFIVDDDDPVVSLEDPARHATGGGSSESDTSERPRLGKNGPRGVMALMPDEFSLFDLHTSFKTYVQYLVYWICNDHKKPKLNEFNSQYFFQAYIAVARIIDSVEQSVVASSAWVEPFRSSLHSYPDYAACSIMGTPGCDACHFHSNRTATFCVTLSGTPYKRTILTPPRPGEPVTEDDTESGEVVGASQSEVVTIDDDSDEADNESDGQLCAEYNLGRTCQMRSEICHELHHYLYNLAHAVEIHLETLDYESIEGKYREEVTPDDLVDMLDTQGDIDRLFQQFKDTISRAKSGFTS</sequence>